<dbReference type="InterPro" id="IPR016186">
    <property type="entry name" value="C-type_lectin-like/link_sf"/>
</dbReference>
<accession>A0A672G0S6</accession>
<feature type="region of interest" description="Disordered" evidence="2">
    <location>
        <begin position="1"/>
        <end position="20"/>
    </location>
</feature>
<evidence type="ECO:0000259" key="3">
    <source>
        <dbReference type="PROSITE" id="PS50041"/>
    </source>
</evidence>
<feature type="domain" description="C-type lectin" evidence="3">
    <location>
        <begin position="24"/>
        <end position="131"/>
    </location>
</feature>
<dbReference type="SMART" id="SM00034">
    <property type="entry name" value="CLECT"/>
    <property type="match status" value="1"/>
</dbReference>
<sequence length="142" mass="16620">MKLRGRIRSMSGSGGLKRTRCRTSGQKQYHVIEQTMTWEQAKLYCREHYKDLAMIETEEENSKASSEGLFDGWIGLYRIPWRWSDGSSSSFKNWASGKPDAHGYNQHCAGEYSNHQWNDDSCYREHAFICQEGELKCTRRPW</sequence>
<organism evidence="4 5">
    <name type="scientific">Salarias fasciatus</name>
    <name type="common">Jewelled blenny</name>
    <name type="synonym">Blennius fasciatus</name>
    <dbReference type="NCBI Taxonomy" id="181472"/>
    <lineage>
        <taxon>Eukaryota</taxon>
        <taxon>Metazoa</taxon>
        <taxon>Chordata</taxon>
        <taxon>Craniata</taxon>
        <taxon>Vertebrata</taxon>
        <taxon>Euteleostomi</taxon>
        <taxon>Actinopterygii</taxon>
        <taxon>Neopterygii</taxon>
        <taxon>Teleostei</taxon>
        <taxon>Neoteleostei</taxon>
        <taxon>Acanthomorphata</taxon>
        <taxon>Ovalentaria</taxon>
        <taxon>Blenniimorphae</taxon>
        <taxon>Blenniiformes</taxon>
        <taxon>Blennioidei</taxon>
        <taxon>Blenniidae</taxon>
        <taxon>Salariinae</taxon>
        <taxon>Salarias</taxon>
    </lineage>
</organism>
<dbReference type="InterPro" id="IPR001304">
    <property type="entry name" value="C-type_lectin-like"/>
</dbReference>
<protein>
    <recommendedName>
        <fullName evidence="3">C-type lectin domain-containing protein</fullName>
    </recommendedName>
</protein>
<reference evidence="4" key="3">
    <citation type="submission" date="2025-09" db="UniProtKB">
        <authorList>
            <consortium name="Ensembl"/>
        </authorList>
    </citation>
    <scope>IDENTIFICATION</scope>
</reference>
<keyword evidence="1" id="KW-1015">Disulfide bond</keyword>
<name>A0A672G0S6_SALFA</name>
<dbReference type="PANTHER" id="PTHR45784">
    <property type="entry name" value="C-TYPE LECTIN DOMAIN FAMILY 20 MEMBER A-RELATED"/>
    <property type="match status" value="1"/>
</dbReference>
<dbReference type="OMA" id="MAMIEND"/>
<dbReference type="FunCoup" id="A0A672G0S6">
    <property type="interactions" value="19"/>
</dbReference>
<dbReference type="InterPro" id="IPR018378">
    <property type="entry name" value="C-type_lectin_CS"/>
</dbReference>
<evidence type="ECO:0000256" key="1">
    <source>
        <dbReference type="ARBA" id="ARBA00023157"/>
    </source>
</evidence>
<dbReference type="PROSITE" id="PS00615">
    <property type="entry name" value="C_TYPE_LECTIN_1"/>
    <property type="match status" value="1"/>
</dbReference>
<reference evidence="4" key="1">
    <citation type="submission" date="2019-06" db="EMBL/GenBank/DDBJ databases">
        <authorList>
            <consortium name="Wellcome Sanger Institute Data Sharing"/>
        </authorList>
    </citation>
    <scope>NUCLEOTIDE SEQUENCE [LARGE SCALE GENOMIC DNA]</scope>
</reference>
<evidence type="ECO:0000313" key="4">
    <source>
        <dbReference type="Ensembl" id="ENSSFAP00005004604.1"/>
    </source>
</evidence>
<evidence type="ECO:0000256" key="2">
    <source>
        <dbReference type="SAM" id="MobiDB-lite"/>
    </source>
</evidence>
<dbReference type="AlphaFoldDB" id="A0A672G0S6"/>
<dbReference type="Gene3D" id="3.10.100.10">
    <property type="entry name" value="Mannose-Binding Protein A, subunit A"/>
    <property type="match status" value="1"/>
</dbReference>
<keyword evidence="5" id="KW-1185">Reference proteome</keyword>
<dbReference type="InterPro" id="IPR016187">
    <property type="entry name" value="CTDL_fold"/>
</dbReference>
<dbReference type="PROSITE" id="PS50041">
    <property type="entry name" value="C_TYPE_LECTIN_2"/>
    <property type="match status" value="1"/>
</dbReference>
<dbReference type="Proteomes" id="UP000472267">
    <property type="component" value="Chromosome 11"/>
</dbReference>
<reference evidence="4" key="2">
    <citation type="submission" date="2025-08" db="UniProtKB">
        <authorList>
            <consortium name="Ensembl"/>
        </authorList>
    </citation>
    <scope>IDENTIFICATION</scope>
</reference>
<dbReference type="InParanoid" id="A0A672G0S6"/>
<proteinExistence type="predicted"/>
<evidence type="ECO:0000313" key="5">
    <source>
        <dbReference type="Proteomes" id="UP000472267"/>
    </source>
</evidence>
<dbReference type="PANTHER" id="PTHR45784:SF3">
    <property type="entry name" value="C-TYPE LECTIN DOMAIN FAMILY 4 MEMBER K-LIKE-RELATED"/>
    <property type="match status" value="1"/>
</dbReference>
<dbReference type="Ensembl" id="ENSSFAT00005004895.1">
    <property type="protein sequence ID" value="ENSSFAP00005004604.1"/>
    <property type="gene ID" value="ENSSFAG00005003034.1"/>
</dbReference>
<dbReference type="SUPFAM" id="SSF56436">
    <property type="entry name" value="C-type lectin-like"/>
    <property type="match status" value="1"/>
</dbReference>
<dbReference type="Pfam" id="PF00059">
    <property type="entry name" value="Lectin_C"/>
    <property type="match status" value="1"/>
</dbReference>